<dbReference type="Gene3D" id="3.30.1370.130">
    <property type="match status" value="1"/>
</dbReference>
<dbReference type="SMART" id="SM00965">
    <property type="entry name" value="STN"/>
    <property type="match status" value="1"/>
</dbReference>
<comment type="caution">
    <text evidence="10">The sequence shown here is derived from an EMBL/GenBank/DDBJ whole genome shotgun (WGS) entry which is preliminary data.</text>
</comment>
<evidence type="ECO:0000259" key="9">
    <source>
        <dbReference type="SMART" id="SM00965"/>
    </source>
</evidence>
<dbReference type="PRINTS" id="PR00811">
    <property type="entry name" value="BCTERIALGSPD"/>
</dbReference>
<feature type="chain" id="PRO_5003184925" evidence="8">
    <location>
        <begin position="25"/>
        <end position="405"/>
    </location>
</feature>
<dbReference type="InterPro" id="IPR001775">
    <property type="entry name" value="GspD/PilQ"/>
</dbReference>
<dbReference type="InterPro" id="IPR050810">
    <property type="entry name" value="Bact_Secretion_Sys_Channel"/>
</dbReference>
<evidence type="ECO:0000256" key="1">
    <source>
        <dbReference type="ARBA" id="ARBA00004370"/>
    </source>
</evidence>
<keyword evidence="4" id="KW-0472">Membrane</keyword>
<dbReference type="eggNOG" id="COG1450">
    <property type="taxonomic scope" value="Bacteria"/>
</dbReference>
<keyword evidence="5" id="KW-0998">Cell outer membrane</keyword>
<dbReference type="GO" id="GO:0009279">
    <property type="term" value="C:cell outer membrane"/>
    <property type="evidence" value="ECO:0007669"/>
    <property type="project" value="UniProtKB-SubCell"/>
</dbReference>
<evidence type="ECO:0000256" key="8">
    <source>
        <dbReference type="SAM" id="SignalP"/>
    </source>
</evidence>
<dbReference type="Proteomes" id="UP000004594">
    <property type="component" value="Unassembled WGS sequence"/>
</dbReference>
<proteinExistence type="inferred from homology"/>
<comment type="subcellular location">
    <subcellularLocation>
        <location evidence="7">Cell outer membrane</location>
    </subcellularLocation>
    <subcellularLocation>
        <location evidence="1">Membrane</location>
    </subcellularLocation>
</comment>
<dbReference type="Pfam" id="PF00263">
    <property type="entry name" value="Secretin"/>
    <property type="match status" value="1"/>
</dbReference>
<dbReference type="PANTHER" id="PTHR30332:SF17">
    <property type="entry name" value="TYPE IV PILIATION SYSTEM PROTEIN DR_0774-RELATED"/>
    <property type="match status" value="1"/>
</dbReference>
<reference evidence="10 11" key="1">
    <citation type="submission" date="2010-11" db="EMBL/GenBank/DDBJ databases">
        <authorList>
            <person name="Durkin A.S."/>
            <person name="Madupu R."/>
            <person name="Torralba M."/>
            <person name="Gillis M."/>
            <person name="Methe B."/>
            <person name="Sutton G."/>
            <person name="Nelson K.E."/>
        </authorList>
    </citation>
    <scope>NUCLEOTIDE SEQUENCE [LARGE SCALE GENOMIC DNA]</scope>
    <source>
        <strain evidence="10 11">UPII 345-E</strain>
    </source>
</reference>
<evidence type="ECO:0000313" key="10">
    <source>
        <dbReference type="EMBL" id="EFR42862.1"/>
    </source>
</evidence>
<evidence type="ECO:0000256" key="2">
    <source>
        <dbReference type="ARBA" id="ARBA00022448"/>
    </source>
</evidence>
<evidence type="ECO:0000313" key="11">
    <source>
        <dbReference type="Proteomes" id="UP000004594"/>
    </source>
</evidence>
<dbReference type="OrthoDB" id="9779724at2"/>
<gene>
    <name evidence="10" type="ORF">HMPREF9220_0698</name>
</gene>
<accession>E4L8M3</accession>
<evidence type="ECO:0000256" key="6">
    <source>
        <dbReference type="RuleBase" id="RU004003"/>
    </source>
</evidence>
<protein>
    <submittedName>
        <fullName evidence="10">Bacterial type II/III secretion system short domain protein</fullName>
    </submittedName>
</protein>
<evidence type="ECO:0000256" key="5">
    <source>
        <dbReference type="ARBA" id="ARBA00023237"/>
    </source>
</evidence>
<dbReference type="InterPro" id="IPR038591">
    <property type="entry name" value="NolW-like_sf"/>
</dbReference>
<keyword evidence="3 8" id="KW-0732">Signal</keyword>
<dbReference type="GO" id="GO:0015627">
    <property type="term" value="C:type II protein secretion system complex"/>
    <property type="evidence" value="ECO:0007669"/>
    <property type="project" value="TreeGrafter"/>
</dbReference>
<dbReference type="Gene3D" id="3.30.1370.120">
    <property type="match status" value="1"/>
</dbReference>
<dbReference type="Pfam" id="PF03958">
    <property type="entry name" value="Secretin_N"/>
    <property type="match status" value="1"/>
</dbReference>
<evidence type="ECO:0000256" key="4">
    <source>
        <dbReference type="ARBA" id="ARBA00023136"/>
    </source>
</evidence>
<dbReference type="RefSeq" id="WP_007554490.1">
    <property type="nucleotide sequence ID" value="NZ_AENT01000015.1"/>
</dbReference>
<dbReference type="InterPro" id="IPR011662">
    <property type="entry name" value="Secretin/TonB_short_N"/>
</dbReference>
<organism evidence="10 11">
    <name type="scientific">Dialister micraerophilus UPII 345-E</name>
    <dbReference type="NCBI Taxonomy" id="910314"/>
    <lineage>
        <taxon>Bacteria</taxon>
        <taxon>Bacillati</taxon>
        <taxon>Bacillota</taxon>
        <taxon>Negativicutes</taxon>
        <taxon>Veillonellales</taxon>
        <taxon>Veillonellaceae</taxon>
        <taxon>Dialister</taxon>
    </lineage>
</organism>
<sequence length="405" mass="44289">MKHKILCLGSAILLTVCTNCFVEASDNFSLHVQNAPLQQVLRSLAELSGKNVVIPGDLKGTVTASIDNVTPEEALNSLLLMNGLIIKNEGSTMIIYNAKSESDSAKTIKTFKLSYGKSNEIANELKNLTDNVQVASDVGTNSVIVNATPRAMSELEHIIKALDIPEKQVKVEAEVLAVNRSYAKDLGIDWQFKSLTGQAEQRNVYDKSSKTKTSYLKIPEDYAGISYGKSITGNPYTFFFQAKLNALLSDGKAKILAKPNVVTLNGRTAEILIGSKIPVLVEHMENGTKTTSIEYKDAGIKLTYTPNVSKNSEITADIIAEVSTPYLVPEMKAYRIVTRQAHTTVRLKSGDMLTIGGLIDKEEANNIRKVPVLGDIPILGKLFQTETESKEESEIIIIIRANILE</sequence>
<dbReference type="PRINTS" id="PR01032">
    <property type="entry name" value="PHAGEIV"/>
</dbReference>
<dbReference type="InterPro" id="IPR004846">
    <property type="entry name" value="T2SS/T3SS_dom"/>
</dbReference>
<name>E4L8M3_9FIRM</name>
<dbReference type="InterPro" id="IPR005644">
    <property type="entry name" value="NolW-like"/>
</dbReference>
<dbReference type="EMBL" id="AENT01000015">
    <property type="protein sequence ID" value="EFR42862.1"/>
    <property type="molecule type" value="Genomic_DNA"/>
</dbReference>
<dbReference type="AlphaFoldDB" id="E4L8M3"/>
<dbReference type="PANTHER" id="PTHR30332">
    <property type="entry name" value="PROBABLE GENERAL SECRETION PATHWAY PROTEIN D"/>
    <property type="match status" value="1"/>
</dbReference>
<feature type="domain" description="Secretin/TonB short N-terminal" evidence="9">
    <location>
        <begin position="50"/>
        <end position="98"/>
    </location>
</feature>
<feature type="signal peptide" evidence="8">
    <location>
        <begin position="1"/>
        <end position="24"/>
    </location>
</feature>
<dbReference type="GO" id="GO:0009306">
    <property type="term" value="P:protein secretion"/>
    <property type="evidence" value="ECO:0007669"/>
    <property type="project" value="InterPro"/>
</dbReference>
<comment type="similarity">
    <text evidence="6">Belongs to the bacterial secretin family.</text>
</comment>
<evidence type="ECO:0000256" key="3">
    <source>
        <dbReference type="ARBA" id="ARBA00022729"/>
    </source>
</evidence>
<keyword evidence="2 7" id="KW-0813">Transport</keyword>
<evidence type="ECO:0000256" key="7">
    <source>
        <dbReference type="RuleBase" id="RU004004"/>
    </source>
</evidence>